<accession>A0A0E9PJF3</accession>
<feature type="region of interest" description="Disordered" evidence="1">
    <location>
        <begin position="1"/>
        <end position="27"/>
    </location>
</feature>
<organism evidence="2">
    <name type="scientific">Anguilla anguilla</name>
    <name type="common">European freshwater eel</name>
    <name type="synonym">Muraena anguilla</name>
    <dbReference type="NCBI Taxonomy" id="7936"/>
    <lineage>
        <taxon>Eukaryota</taxon>
        <taxon>Metazoa</taxon>
        <taxon>Chordata</taxon>
        <taxon>Craniata</taxon>
        <taxon>Vertebrata</taxon>
        <taxon>Euteleostomi</taxon>
        <taxon>Actinopterygii</taxon>
        <taxon>Neopterygii</taxon>
        <taxon>Teleostei</taxon>
        <taxon>Anguilliformes</taxon>
        <taxon>Anguillidae</taxon>
        <taxon>Anguilla</taxon>
    </lineage>
</organism>
<reference evidence="2" key="1">
    <citation type="submission" date="2014-11" db="EMBL/GenBank/DDBJ databases">
        <authorList>
            <person name="Amaro Gonzalez C."/>
        </authorList>
    </citation>
    <scope>NUCLEOTIDE SEQUENCE</scope>
</reference>
<protein>
    <submittedName>
        <fullName evidence="2">Uncharacterized protein</fullName>
    </submittedName>
</protein>
<dbReference type="AlphaFoldDB" id="A0A0E9PJF3"/>
<name>A0A0E9PJF3_ANGAN</name>
<dbReference type="EMBL" id="GBXM01103918">
    <property type="protein sequence ID" value="JAH04659.1"/>
    <property type="molecule type" value="Transcribed_RNA"/>
</dbReference>
<reference evidence="2" key="2">
    <citation type="journal article" date="2015" name="Fish Shellfish Immunol.">
        <title>Early steps in the European eel (Anguilla anguilla)-Vibrio vulnificus interaction in the gills: Role of the RtxA13 toxin.</title>
        <authorList>
            <person name="Callol A."/>
            <person name="Pajuelo D."/>
            <person name="Ebbesson L."/>
            <person name="Teles M."/>
            <person name="MacKenzie S."/>
            <person name="Amaro C."/>
        </authorList>
    </citation>
    <scope>NUCLEOTIDE SEQUENCE</scope>
</reference>
<evidence type="ECO:0000256" key="1">
    <source>
        <dbReference type="SAM" id="MobiDB-lite"/>
    </source>
</evidence>
<sequence length="41" mass="4600">MLPPVAEKWLKSKFNPPPPSPSKTHRRCQSIIGPLLTVLSF</sequence>
<evidence type="ECO:0000313" key="2">
    <source>
        <dbReference type="EMBL" id="JAH04659.1"/>
    </source>
</evidence>
<proteinExistence type="predicted"/>